<reference evidence="2" key="1">
    <citation type="submission" date="2014-09" db="EMBL/GenBank/DDBJ databases">
        <title>Genome sequence of the luminous mushroom Mycena chlorophos for searching fungal bioluminescence genes.</title>
        <authorList>
            <person name="Tanaka Y."/>
            <person name="Kasuga D."/>
            <person name="Oba Y."/>
            <person name="Hase S."/>
            <person name="Sato K."/>
            <person name="Oba Y."/>
            <person name="Sakakibara Y."/>
        </authorList>
    </citation>
    <scope>NUCLEOTIDE SEQUENCE</scope>
</reference>
<sequence length="197" mass="19364">MKLVQYFFTAKAAATSKHCFADRLGPPMFFSRSLFAALSLAAVVNAFSIGSIVKVVDERDGLDSIINGITSDVVSVATQVATGAESVATKVASDADSLATGVFETVTSIGGEAFTVITSVGGDAITLASEGAGIATSFAGSVYTEATGKIAAAASSGAPTSKPSGSAAVHVASISRPLVVGVGAVVASVLLGGVVAM</sequence>
<proteinExistence type="predicted"/>
<evidence type="ECO:0000313" key="3">
    <source>
        <dbReference type="Proteomes" id="UP000815677"/>
    </source>
</evidence>
<feature type="transmembrane region" description="Helical" evidence="1">
    <location>
        <begin position="178"/>
        <end position="196"/>
    </location>
</feature>
<dbReference type="Proteomes" id="UP000815677">
    <property type="component" value="Unassembled WGS sequence"/>
</dbReference>
<dbReference type="EMBL" id="DF839202">
    <property type="protein sequence ID" value="GAT43580.1"/>
    <property type="molecule type" value="Genomic_DNA"/>
</dbReference>
<protein>
    <submittedName>
        <fullName evidence="2">Uncharacterized protein</fullName>
    </submittedName>
</protein>
<keyword evidence="1" id="KW-0812">Transmembrane</keyword>
<organism evidence="2 3">
    <name type="scientific">Mycena chlorophos</name>
    <name type="common">Agaric fungus</name>
    <name type="synonym">Agaricus chlorophos</name>
    <dbReference type="NCBI Taxonomy" id="658473"/>
    <lineage>
        <taxon>Eukaryota</taxon>
        <taxon>Fungi</taxon>
        <taxon>Dikarya</taxon>
        <taxon>Basidiomycota</taxon>
        <taxon>Agaricomycotina</taxon>
        <taxon>Agaricomycetes</taxon>
        <taxon>Agaricomycetidae</taxon>
        <taxon>Agaricales</taxon>
        <taxon>Marasmiineae</taxon>
        <taxon>Mycenaceae</taxon>
        <taxon>Mycena</taxon>
    </lineage>
</organism>
<feature type="transmembrane region" description="Helical" evidence="1">
    <location>
        <begin position="34"/>
        <end position="56"/>
    </location>
</feature>
<accession>A0ABQ0KX98</accession>
<evidence type="ECO:0000313" key="2">
    <source>
        <dbReference type="EMBL" id="GAT43580.1"/>
    </source>
</evidence>
<gene>
    <name evidence="2" type="ORF">MCHLO_01254</name>
</gene>
<keyword evidence="3" id="KW-1185">Reference proteome</keyword>
<keyword evidence="1" id="KW-0472">Membrane</keyword>
<name>A0ABQ0KX98_MYCCL</name>
<keyword evidence="1" id="KW-1133">Transmembrane helix</keyword>
<evidence type="ECO:0000256" key="1">
    <source>
        <dbReference type="SAM" id="Phobius"/>
    </source>
</evidence>